<dbReference type="InterPro" id="IPR014202">
    <property type="entry name" value="Spore_II_R"/>
</dbReference>
<dbReference type="EMBL" id="DWZJ01000039">
    <property type="protein sequence ID" value="HJB13058.1"/>
    <property type="molecule type" value="Genomic_DNA"/>
</dbReference>
<dbReference type="Proteomes" id="UP000823824">
    <property type="component" value="Unassembled WGS sequence"/>
</dbReference>
<reference evidence="1" key="2">
    <citation type="submission" date="2021-04" db="EMBL/GenBank/DDBJ databases">
        <authorList>
            <person name="Gilroy R."/>
        </authorList>
    </citation>
    <scope>NUCLEOTIDE SEQUENCE</scope>
    <source>
        <strain evidence="1">ChiBcec18-1249</strain>
    </source>
</reference>
<gene>
    <name evidence="1" type="primary">spoIIR</name>
    <name evidence="1" type="ORF">H9787_05040</name>
</gene>
<dbReference type="Pfam" id="PF09551">
    <property type="entry name" value="Spore_II_R"/>
    <property type="match status" value="1"/>
</dbReference>
<proteinExistence type="predicted"/>
<dbReference type="AlphaFoldDB" id="A0A9D2RRJ6"/>
<accession>A0A9D2RRJ6</accession>
<organism evidence="1 2">
    <name type="scientific">Candidatus Oscillibacter excrementigallinarum</name>
    <dbReference type="NCBI Taxonomy" id="2838716"/>
    <lineage>
        <taxon>Bacteria</taxon>
        <taxon>Bacillati</taxon>
        <taxon>Bacillota</taxon>
        <taxon>Clostridia</taxon>
        <taxon>Eubacteriales</taxon>
        <taxon>Oscillospiraceae</taxon>
        <taxon>Oscillibacter</taxon>
    </lineage>
</organism>
<reference evidence="1" key="1">
    <citation type="journal article" date="2021" name="PeerJ">
        <title>Extensive microbial diversity within the chicken gut microbiome revealed by metagenomics and culture.</title>
        <authorList>
            <person name="Gilroy R."/>
            <person name="Ravi A."/>
            <person name="Getino M."/>
            <person name="Pursley I."/>
            <person name="Horton D.L."/>
            <person name="Alikhan N.F."/>
            <person name="Baker D."/>
            <person name="Gharbi K."/>
            <person name="Hall N."/>
            <person name="Watson M."/>
            <person name="Adriaenssens E.M."/>
            <person name="Foster-Nyarko E."/>
            <person name="Jarju S."/>
            <person name="Secka A."/>
            <person name="Antonio M."/>
            <person name="Oren A."/>
            <person name="Chaudhuri R.R."/>
            <person name="La Ragione R."/>
            <person name="Hildebrand F."/>
            <person name="Pallen M.J."/>
        </authorList>
    </citation>
    <scope>NUCLEOTIDE SEQUENCE</scope>
    <source>
        <strain evidence="1">ChiBcec18-1249</strain>
    </source>
</reference>
<comment type="caution">
    <text evidence="1">The sequence shown here is derived from an EMBL/GenBank/DDBJ whole genome shotgun (WGS) entry which is preliminary data.</text>
</comment>
<protein>
    <submittedName>
        <fullName evidence="1">Stage II sporulation protein R</fullName>
    </submittedName>
</protein>
<name>A0A9D2RRJ6_9FIRM</name>
<dbReference type="NCBIfam" id="TIGR02837">
    <property type="entry name" value="spore_II_R"/>
    <property type="match status" value="1"/>
</dbReference>
<sequence length="211" mass="23215">MKTAVTRTRRTLRIVELALLLGTAVFLLTGAWALNTQRDLADRVVRLHVLANSDSEEDQALKLLVRDVVLERATALLEQTESRAEAEALLRESLPELETIAEETVRANGYSYAVTAELEDTSFPTKEYDGFSLPAGEYLALRILIGEGAGQNWWCVVFPPLCTAASADVPETALAAGLTEDQVGLMTEEDSGYVLKFKAVEWWEQLKAALS</sequence>
<evidence type="ECO:0000313" key="1">
    <source>
        <dbReference type="EMBL" id="HJB13058.1"/>
    </source>
</evidence>
<evidence type="ECO:0000313" key="2">
    <source>
        <dbReference type="Proteomes" id="UP000823824"/>
    </source>
</evidence>